<protein>
    <submittedName>
        <fullName evidence="2">Uncharacterized protein</fullName>
    </submittedName>
</protein>
<organism evidence="2 3">
    <name type="scientific">Pleodorina starrii</name>
    <dbReference type="NCBI Taxonomy" id="330485"/>
    <lineage>
        <taxon>Eukaryota</taxon>
        <taxon>Viridiplantae</taxon>
        <taxon>Chlorophyta</taxon>
        <taxon>core chlorophytes</taxon>
        <taxon>Chlorophyceae</taxon>
        <taxon>CS clade</taxon>
        <taxon>Chlamydomonadales</taxon>
        <taxon>Volvocaceae</taxon>
        <taxon>Pleodorina</taxon>
    </lineage>
</organism>
<sequence>MLTLPIKSDTCMLHFPSTVKVSPHGQHSGRTSHVFHALIVFVVFSSKILQTCAEDHTCVPPVVDEANLPADFCKVLRQVCLHQDALVSYDPAHYASYNPETNRSELRSPVSYLPTWTSSWNIPGAMNSDAIVGNQDAATLHIRPATRLESHPALQQQQQHHHHHHAPAFSRCTLPVLLLADWPFNFGEFFANGASTADLWFRVQRRLPGKDVTLALALPAGLSPSPFHQALLGHLSSRPVTSLERMAAEAEMAAHGGGAARLSWSHDGVPRACFMQVVVCKLQGTHESSPLQTAAAVAAHLDAVGGPLPADPLGFGASGDRGPHHGSADAAAAAAAAGPAAPPALPSLDDDSTLRVAIEARHGGVRSLLNLHQLVDHCNRVPWTPVGSFRRVACRPLITYDTPQLSGLDRFRATAAAVRSSHVLVAVHGAGATNGFFLTPVGGTAAAVLEVRPCGFGSGFPWWVDVHMAINLPRLGDKVRFHAYNIEDPTQCSPSDWELAVRQPAGGVNTRAGGGHFARDQHLTLRPDGLMAMVRHVGSLLRNPEAYAAAKAANELHGYALPGEPARDGGLQDSGGGGGGDAGIGGGSGSGGGGGGATGDWGRSGGVILGPLGFANFSQHVSSGSAKFLLPPG</sequence>
<reference evidence="2 3" key="1">
    <citation type="journal article" date="2023" name="Commun. Biol.">
        <title>Reorganization of the ancestral sex-determining regions during the evolution of trioecy in Pleodorina starrii.</title>
        <authorList>
            <person name="Takahashi K."/>
            <person name="Suzuki S."/>
            <person name="Kawai-Toyooka H."/>
            <person name="Yamamoto K."/>
            <person name="Hamaji T."/>
            <person name="Ootsuki R."/>
            <person name="Yamaguchi H."/>
            <person name="Kawachi M."/>
            <person name="Higashiyama T."/>
            <person name="Nozaki H."/>
        </authorList>
    </citation>
    <scope>NUCLEOTIDE SEQUENCE [LARGE SCALE GENOMIC DNA]</scope>
    <source>
        <strain evidence="2 3">NIES-4479</strain>
    </source>
</reference>
<gene>
    <name evidence="2" type="primary">PLEST010637</name>
    <name evidence="2" type="ORF">PLESTB_000894600</name>
</gene>
<dbReference type="PANTHER" id="PTHR20961">
    <property type="entry name" value="GLYCOSYLTRANSFERASE"/>
    <property type="match status" value="1"/>
</dbReference>
<dbReference type="GO" id="GO:0016757">
    <property type="term" value="F:glycosyltransferase activity"/>
    <property type="evidence" value="ECO:0007669"/>
    <property type="project" value="InterPro"/>
</dbReference>
<dbReference type="InterPro" id="IPR007657">
    <property type="entry name" value="Glycosyltransferase_61"/>
</dbReference>
<proteinExistence type="predicted"/>
<evidence type="ECO:0000313" key="3">
    <source>
        <dbReference type="Proteomes" id="UP001165080"/>
    </source>
</evidence>
<feature type="region of interest" description="Disordered" evidence="1">
    <location>
        <begin position="312"/>
        <end position="348"/>
    </location>
</feature>
<dbReference type="OrthoDB" id="531869at2759"/>
<comment type="caution">
    <text evidence="2">The sequence shown here is derived from an EMBL/GenBank/DDBJ whole genome shotgun (WGS) entry which is preliminary data.</text>
</comment>
<feature type="region of interest" description="Disordered" evidence="1">
    <location>
        <begin position="560"/>
        <end position="602"/>
    </location>
</feature>
<feature type="compositionally biased region" description="Low complexity" evidence="1">
    <location>
        <begin position="328"/>
        <end position="339"/>
    </location>
</feature>
<dbReference type="AlphaFoldDB" id="A0A9W6BMF1"/>
<dbReference type="EMBL" id="BRXU01000011">
    <property type="protein sequence ID" value="GLC54678.1"/>
    <property type="molecule type" value="Genomic_DNA"/>
</dbReference>
<dbReference type="PANTHER" id="PTHR20961:SF124">
    <property type="entry name" value="GLYCOSYLTRANSFERASE"/>
    <property type="match status" value="1"/>
</dbReference>
<feature type="compositionally biased region" description="Gly residues" evidence="1">
    <location>
        <begin position="572"/>
        <end position="602"/>
    </location>
</feature>
<dbReference type="Proteomes" id="UP001165080">
    <property type="component" value="Unassembled WGS sequence"/>
</dbReference>
<accession>A0A9W6BMF1</accession>
<evidence type="ECO:0000313" key="2">
    <source>
        <dbReference type="EMBL" id="GLC54678.1"/>
    </source>
</evidence>
<evidence type="ECO:0000256" key="1">
    <source>
        <dbReference type="SAM" id="MobiDB-lite"/>
    </source>
</evidence>
<keyword evidence="3" id="KW-1185">Reference proteome</keyword>
<name>A0A9W6BMF1_9CHLO</name>